<feature type="compositionally biased region" description="Polar residues" evidence="1">
    <location>
        <begin position="1"/>
        <end position="22"/>
    </location>
</feature>
<feature type="region of interest" description="Disordered" evidence="1">
    <location>
        <begin position="125"/>
        <end position="146"/>
    </location>
</feature>
<dbReference type="Proteomes" id="UP000292957">
    <property type="component" value="Unassembled WGS sequence"/>
</dbReference>
<name>A0A4Q9MMY2_9APHY</name>
<feature type="compositionally biased region" description="Low complexity" evidence="1">
    <location>
        <begin position="77"/>
        <end position="87"/>
    </location>
</feature>
<reference evidence="2" key="1">
    <citation type="submission" date="2019-01" db="EMBL/GenBank/DDBJ databases">
        <title>Draft genome sequences of three monokaryotic isolates of the white-rot basidiomycete fungus Dichomitus squalens.</title>
        <authorList>
            <consortium name="DOE Joint Genome Institute"/>
            <person name="Lopez S.C."/>
            <person name="Andreopoulos B."/>
            <person name="Pangilinan J."/>
            <person name="Lipzen A."/>
            <person name="Riley R."/>
            <person name="Ahrendt S."/>
            <person name="Ng V."/>
            <person name="Barry K."/>
            <person name="Daum C."/>
            <person name="Grigoriev I.V."/>
            <person name="Hilden K.S."/>
            <person name="Makela M.R."/>
            <person name="de Vries R.P."/>
        </authorList>
    </citation>
    <scope>NUCLEOTIDE SEQUENCE [LARGE SCALE GENOMIC DNA]</scope>
    <source>
        <strain evidence="2">OM18370.1</strain>
    </source>
</reference>
<feature type="region of interest" description="Disordered" evidence="1">
    <location>
        <begin position="1"/>
        <end position="95"/>
    </location>
</feature>
<sequence>MSNSVLSSFNPLATHPFTNNSGLMPKPAAPSQFPHPLPSSSKAMPGNHASAQGPILVTTPAHLHAPQPKRASPPKPSSHSHSSGPKPIFVPFRPERSSPELEDILLKKKFSDAFQGKAQWGIDQVSLAPAPAPMPVSSSGRQRKAQ</sequence>
<gene>
    <name evidence="2" type="ORF">BD311DRAFT_302649</name>
</gene>
<dbReference type="EMBL" id="ML143416">
    <property type="protein sequence ID" value="TBU29040.1"/>
    <property type="molecule type" value="Genomic_DNA"/>
</dbReference>
<protein>
    <submittedName>
        <fullName evidence="2">Uncharacterized protein</fullName>
    </submittedName>
</protein>
<organism evidence="2">
    <name type="scientific">Dichomitus squalens</name>
    <dbReference type="NCBI Taxonomy" id="114155"/>
    <lineage>
        <taxon>Eukaryota</taxon>
        <taxon>Fungi</taxon>
        <taxon>Dikarya</taxon>
        <taxon>Basidiomycota</taxon>
        <taxon>Agaricomycotina</taxon>
        <taxon>Agaricomycetes</taxon>
        <taxon>Polyporales</taxon>
        <taxon>Polyporaceae</taxon>
        <taxon>Dichomitus</taxon>
    </lineage>
</organism>
<evidence type="ECO:0000313" key="2">
    <source>
        <dbReference type="EMBL" id="TBU29040.1"/>
    </source>
</evidence>
<accession>A0A4Q9MMY2</accession>
<proteinExistence type="predicted"/>
<dbReference type="AlphaFoldDB" id="A0A4Q9MMY2"/>
<dbReference type="OrthoDB" id="191192at2759"/>
<evidence type="ECO:0000256" key="1">
    <source>
        <dbReference type="SAM" id="MobiDB-lite"/>
    </source>
</evidence>